<accession>A0AAV3YX39</accession>
<evidence type="ECO:0000313" key="2">
    <source>
        <dbReference type="Proteomes" id="UP000735302"/>
    </source>
</evidence>
<organism evidence="1 2">
    <name type="scientific">Plakobranchus ocellatus</name>
    <dbReference type="NCBI Taxonomy" id="259542"/>
    <lineage>
        <taxon>Eukaryota</taxon>
        <taxon>Metazoa</taxon>
        <taxon>Spiralia</taxon>
        <taxon>Lophotrochozoa</taxon>
        <taxon>Mollusca</taxon>
        <taxon>Gastropoda</taxon>
        <taxon>Heterobranchia</taxon>
        <taxon>Euthyneura</taxon>
        <taxon>Panpulmonata</taxon>
        <taxon>Sacoglossa</taxon>
        <taxon>Placobranchoidea</taxon>
        <taxon>Plakobranchidae</taxon>
        <taxon>Plakobranchus</taxon>
    </lineage>
</organism>
<protein>
    <submittedName>
        <fullName evidence="1">Uncharacterized protein</fullName>
    </submittedName>
</protein>
<comment type="caution">
    <text evidence="1">The sequence shown here is derived from an EMBL/GenBank/DDBJ whole genome shotgun (WGS) entry which is preliminary data.</text>
</comment>
<keyword evidence="2" id="KW-1185">Reference proteome</keyword>
<dbReference type="EMBL" id="BLXT01001826">
    <property type="protein sequence ID" value="GFN88065.1"/>
    <property type="molecule type" value="Genomic_DNA"/>
</dbReference>
<name>A0AAV3YX39_9GAST</name>
<proteinExistence type="predicted"/>
<dbReference type="AlphaFoldDB" id="A0AAV3YX39"/>
<gene>
    <name evidence="1" type="ORF">PoB_001457100</name>
</gene>
<evidence type="ECO:0000313" key="1">
    <source>
        <dbReference type="EMBL" id="GFN88065.1"/>
    </source>
</evidence>
<dbReference type="Proteomes" id="UP000735302">
    <property type="component" value="Unassembled WGS sequence"/>
</dbReference>
<sequence>MDPSRLVRKTSLPVRCLDWGQGWLRSGRWRGECPGQPQMDNRPAVRFVRTSLLLLRVRPSALVFLFCPTLGPTKSRKPEINLL</sequence>
<reference evidence="1 2" key="1">
    <citation type="journal article" date="2021" name="Elife">
        <title>Chloroplast acquisition without the gene transfer in kleptoplastic sea slugs, Plakobranchus ocellatus.</title>
        <authorList>
            <person name="Maeda T."/>
            <person name="Takahashi S."/>
            <person name="Yoshida T."/>
            <person name="Shimamura S."/>
            <person name="Takaki Y."/>
            <person name="Nagai Y."/>
            <person name="Toyoda A."/>
            <person name="Suzuki Y."/>
            <person name="Arimoto A."/>
            <person name="Ishii H."/>
            <person name="Satoh N."/>
            <person name="Nishiyama T."/>
            <person name="Hasebe M."/>
            <person name="Maruyama T."/>
            <person name="Minagawa J."/>
            <person name="Obokata J."/>
            <person name="Shigenobu S."/>
        </authorList>
    </citation>
    <scope>NUCLEOTIDE SEQUENCE [LARGE SCALE GENOMIC DNA]</scope>
</reference>